<organism evidence="9 10">
    <name type="scientific">Bowdeniella nasicola</name>
    <dbReference type="NCBI Taxonomy" id="208480"/>
    <lineage>
        <taxon>Bacteria</taxon>
        <taxon>Bacillati</taxon>
        <taxon>Actinomycetota</taxon>
        <taxon>Actinomycetes</taxon>
        <taxon>Actinomycetales</taxon>
        <taxon>Actinomycetaceae</taxon>
        <taxon>Bowdeniella</taxon>
    </lineage>
</organism>
<feature type="compositionally biased region" description="Acidic residues" evidence="6">
    <location>
        <begin position="139"/>
        <end position="152"/>
    </location>
</feature>
<comment type="subcellular location">
    <subcellularLocation>
        <location evidence="1">Cell membrane</location>
        <topology evidence="1">Multi-pass membrane protein</topology>
    </subcellularLocation>
</comment>
<keyword evidence="2" id="KW-1003">Cell membrane</keyword>
<evidence type="ECO:0000256" key="3">
    <source>
        <dbReference type="ARBA" id="ARBA00022692"/>
    </source>
</evidence>
<dbReference type="Pfam" id="PF13396">
    <property type="entry name" value="PLDc_N"/>
    <property type="match status" value="1"/>
</dbReference>
<evidence type="ECO:0000313" key="9">
    <source>
        <dbReference type="EMBL" id="OKL53945.1"/>
    </source>
</evidence>
<dbReference type="EMBL" id="MQVR01000033">
    <property type="protein sequence ID" value="OKL53945.1"/>
    <property type="molecule type" value="Genomic_DNA"/>
</dbReference>
<evidence type="ECO:0000256" key="2">
    <source>
        <dbReference type="ARBA" id="ARBA00022475"/>
    </source>
</evidence>
<reference evidence="10" key="1">
    <citation type="submission" date="2016-12" db="EMBL/GenBank/DDBJ databases">
        <authorList>
            <person name="Meng X."/>
        </authorList>
    </citation>
    <scope>NUCLEOTIDE SEQUENCE [LARGE SCALE GENOMIC DNA]</scope>
    <source>
        <strain evidence="10">DSM 19116</strain>
    </source>
</reference>
<dbReference type="AlphaFoldDB" id="A0A1Q5Q2J8"/>
<accession>A0A1Q5Q2J8</accession>
<dbReference type="GO" id="GO:0005886">
    <property type="term" value="C:plasma membrane"/>
    <property type="evidence" value="ECO:0007669"/>
    <property type="project" value="UniProtKB-SubCell"/>
</dbReference>
<sequence>MARVLPIILVVALMIYALVDCAMTPRERVPRGLPKGLWLVLIILPVIGPLAWLFMSRLAGAAPYQSGRSPFNRPGGSPFGRKPKPMAPDDDESFLADLDWQARKAHYERQRKEKEAAEAARKEAERKKRREQREKEAHDDDEPSDQPNGEDS</sequence>
<dbReference type="RefSeq" id="WP_073716613.1">
    <property type="nucleotide sequence ID" value="NZ_MQVR01000033.1"/>
</dbReference>
<evidence type="ECO:0000256" key="1">
    <source>
        <dbReference type="ARBA" id="ARBA00004651"/>
    </source>
</evidence>
<evidence type="ECO:0000256" key="7">
    <source>
        <dbReference type="SAM" id="Phobius"/>
    </source>
</evidence>
<protein>
    <recommendedName>
        <fullName evidence="8">Cardiolipin synthase N-terminal domain-containing protein</fullName>
    </recommendedName>
</protein>
<keyword evidence="10" id="KW-1185">Reference proteome</keyword>
<feature type="compositionally biased region" description="Basic and acidic residues" evidence="6">
    <location>
        <begin position="100"/>
        <end position="138"/>
    </location>
</feature>
<feature type="region of interest" description="Disordered" evidence="6">
    <location>
        <begin position="63"/>
        <end position="152"/>
    </location>
</feature>
<comment type="caution">
    <text evidence="9">The sequence shown here is derived from an EMBL/GenBank/DDBJ whole genome shotgun (WGS) entry which is preliminary data.</text>
</comment>
<feature type="transmembrane region" description="Helical" evidence="7">
    <location>
        <begin position="37"/>
        <end position="55"/>
    </location>
</feature>
<feature type="domain" description="Cardiolipin synthase N-terminal" evidence="8">
    <location>
        <begin position="12"/>
        <end position="56"/>
    </location>
</feature>
<gene>
    <name evidence="9" type="ORF">BSZ39_06775</name>
</gene>
<name>A0A1Q5Q2J8_9ACTO</name>
<dbReference type="Proteomes" id="UP000185628">
    <property type="component" value="Unassembled WGS sequence"/>
</dbReference>
<keyword evidence="3 7" id="KW-0812">Transmembrane</keyword>
<evidence type="ECO:0000313" key="10">
    <source>
        <dbReference type="Proteomes" id="UP000185628"/>
    </source>
</evidence>
<evidence type="ECO:0000256" key="6">
    <source>
        <dbReference type="SAM" id="MobiDB-lite"/>
    </source>
</evidence>
<evidence type="ECO:0000259" key="8">
    <source>
        <dbReference type="Pfam" id="PF13396"/>
    </source>
</evidence>
<dbReference type="InterPro" id="IPR027379">
    <property type="entry name" value="CLS_N"/>
</dbReference>
<keyword evidence="4 7" id="KW-1133">Transmembrane helix</keyword>
<dbReference type="OrthoDB" id="3298527at2"/>
<keyword evidence="5 7" id="KW-0472">Membrane</keyword>
<proteinExistence type="predicted"/>
<evidence type="ECO:0000256" key="4">
    <source>
        <dbReference type="ARBA" id="ARBA00022989"/>
    </source>
</evidence>
<evidence type="ECO:0000256" key="5">
    <source>
        <dbReference type="ARBA" id="ARBA00023136"/>
    </source>
</evidence>